<comment type="caution">
    <text evidence="1">The sequence shown here is derived from an EMBL/GenBank/DDBJ whole genome shotgun (WGS) entry which is preliminary data.</text>
</comment>
<sequence>MIYEILVRSNNGKAPTSDNLIWIESNLPTRSFEKWLVERNLLNHSGNAPVARWSIVQTQRPAHFVLSTQEKALEKRIASLMNPPKAVKKPVRATQPHVLPNFAINAFSMAA</sequence>
<organism evidence="1 2">
    <name type="scientific">Sapientia aquatica</name>
    <dbReference type="NCBI Taxonomy" id="1549640"/>
    <lineage>
        <taxon>Bacteria</taxon>
        <taxon>Pseudomonadati</taxon>
        <taxon>Pseudomonadota</taxon>
        <taxon>Betaproteobacteria</taxon>
        <taxon>Burkholderiales</taxon>
        <taxon>Oxalobacteraceae</taxon>
        <taxon>Sapientia</taxon>
    </lineage>
</organism>
<keyword evidence="2" id="KW-1185">Reference proteome</keyword>
<proteinExistence type="predicted"/>
<gene>
    <name evidence="1" type="ORF">E2I14_05390</name>
</gene>
<name>A0A4R5W5J2_9BURK</name>
<evidence type="ECO:0000313" key="1">
    <source>
        <dbReference type="EMBL" id="TDK67197.1"/>
    </source>
</evidence>
<dbReference type="Proteomes" id="UP000294829">
    <property type="component" value="Unassembled WGS sequence"/>
</dbReference>
<dbReference type="OrthoDB" id="8777509at2"/>
<reference evidence="1 2" key="1">
    <citation type="submission" date="2019-03" db="EMBL/GenBank/DDBJ databases">
        <title>Sapientia aquatica gen. nov., sp. nov., isolated from a crater lake.</title>
        <authorList>
            <person name="Felfoldi T."/>
            <person name="Szabo A."/>
            <person name="Toth E."/>
            <person name="Schumann P."/>
            <person name="Keki Z."/>
            <person name="Marialigeti K."/>
            <person name="Mathe I."/>
        </authorList>
    </citation>
    <scope>NUCLEOTIDE SEQUENCE [LARGE SCALE GENOMIC DNA]</scope>
    <source>
        <strain evidence="1 2">SA-152</strain>
    </source>
</reference>
<dbReference type="RefSeq" id="WP_133326210.1">
    <property type="nucleotide sequence ID" value="NZ_SMYL01000002.1"/>
</dbReference>
<dbReference type="EMBL" id="SMYL01000002">
    <property type="protein sequence ID" value="TDK67197.1"/>
    <property type="molecule type" value="Genomic_DNA"/>
</dbReference>
<dbReference type="AlphaFoldDB" id="A0A4R5W5J2"/>
<evidence type="ECO:0000313" key="2">
    <source>
        <dbReference type="Proteomes" id="UP000294829"/>
    </source>
</evidence>
<protein>
    <submittedName>
        <fullName evidence="1">Uncharacterized protein</fullName>
    </submittedName>
</protein>
<accession>A0A4R5W5J2</accession>